<dbReference type="NCBIfam" id="TIGR02395">
    <property type="entry name" value="rpoN_sigma"/>
    <property type="match status" value="1"/>
</dbReference>
<dbReference type="PIRSF" id="PIRSF000774">
    <property type="entry name" value="RpoN"/>
    <property type="match status" value="1"/>
</dbReference>
<comment type="function">
    <text evidence="9">Sigma factors are initiation factors that promote the attachment of RNA polymerase to specific initiation sites and are then released.</text>
</comment>
<gene>
    <name evidence="12" type="primary">rpoN</name>
    <name evidence="12" type="ORF">ROA7745_00356</name>
</gene>
<accession>A0A1X7BMN8</accession>
<dbReference type="GO" id="GO:0006352">
    <property type="term" value="P:DNA-templated transcription initiation"/>
    <property type="evidence" value="ECO:0007669"/>
    <property type="project" value="InterPro"/>
</dbReference>
<evidence type="ECO:0000256" key="5">
    <source>
        <dbReference type="ARBA" id="ARBA00023015"/>
    </source>
</evidence>
<protein>
    <recommendedName>
        <fullName evidence="9">RNA polymerase sigma-54 factor</fullName>
    </recommendedName>
</protein>
<dbReference type="GO" id="GO:0003677">
    <property type="term" value="F:DNA binding"/>
    <property type="evidence" value="ECO:0007669"/>
    <property type="project" value="UniProtKB-KW"/>
</dbReference>
<keyword evidence="3 9" id="KW-0808">Transferase</keyword>
<feature type="domain" description="RNA polymerase sigma factor 54 DNA-binding" evidence="10">
    <location>
        <begin position="267"/>
        <end position="421"/>
    </location>
</feature>
<dbReference type="Pfam" id="PF04552">
    <property type="entry name" value="Sigma54_DBD"/>
    <property type="match status" value="1"/>
</dbReference>
<dbReference type="GO" id="GO:0001216">
    <property type="term" value="F:DNA-binding transcription activator activity"/>
    <property type="evidence" value="ECO:0007669"/>
    <property type="project" value="InterPro"/>
</dbReference>
<evidence type="ECO:0000259" key="10">
    <source>
        <dbReference type="Pfam" id="PF04552"/>
    </source>
</evidence>
<evidence type="ECO:0000313" key="13">
    <source>
        <dbReference type="Proteomes" id="UP000193224"/>
    </source>
</evidence>
<dbReference type="GO" id="GO:0000428">
    <property type="term" value="C:DNA-directed RNA polymerase complex"/>
    <property type="evidence" value="ECO:0007669"/>
    <property type="project" value="UniProtKB-KW"/>
</dbReference>
<dbReference type="Gene3D" id="1.10.10.1330">
    <property type="entry name" value="RNA polymerase sigma-54 factor, core-binding domain"/>
    <property type="match status" value="1"/>
</dbReference>
<dbReference type="InterPro" id="IPR000394">
    <property type="entry name" value="RNA_pol_sigma_54"/>
</dbReference>
<evidence type="ECO:0000256" key="4">
    <source>
        <dbReference type="ARBA" id="ARBA00022695"/>
    </source>
</evidence>
<keyword evidence="7 9" id="KW-0238">DNA-binding</keyword>
<comment type="similarity">
    <text evidence="1 9">Belongs to the sigma-54 factor family.</text>
</comment>
<proteinExistence type="inferred from homology"/>
<keyword evidence="6 9" id="KW-0731">Sigma factor</keyword>
<dbReference type="EMBL" id="FWXB01000001">
    <property type="protein sequence ID" value="SMC10549.1"/>
    <property type="molecule type" value="Genomic_DNA"/>
</dbReference>
<keyword evidence="13" id="KW-1185">Reference proteome</keyword>
<dbReference type="PRINTS" id="PR00045">
    <property type="entry name" value="SIGMA54FCT"/>
</dbReference>
<dbReference type="PANTHER" id="PTHR32248:SF4">
    <property type="entry name" value="RNA POLYMERASE SIGMA-54 FACTOR"/>
    <property type="match status" value="1"/>
</dbReference>
<evidence type="ECO:0000256" key="1">
    <source>
        <dbReference type="ARBA" id="ARBA00008798"/>
    </source>
</evidence>
<dbReference type="InterPro" id="IPR038709">
    <property type="entry name" value="RpoN_core-bd_sf"/>
</dbReference>
<evidence type="ECO:0000256" key="8">
    <source>
        <dbReference type="ARBA" id="ARBA00023163"/>
    </source>
</evidence>
<feature type="domain" description="RNA polymerase sigma factor 54 core-binding" evidence="11">
    <location>
        <begin position="72"/>
        <end position="250"/>
    </location>
</feature>
<dbReference type="GO" id="GO:0016987">
    <property type="term" value="F:sigma factor activity"/>
    <property type="evidence" value="ECO:0007669"/>
    <property type="project" value="UniProtKB-KW"/>
</dbReference>
<keyword evidence="8 9" id="KW-0804">Transcription</keyword>
<evidence type="ECO:0000259" key="11">
    <source>
        <dbReference type="Pfam" id="PF04963"/>
    </source>
</evidence>
<keyword evidence="2 9" id="KW-0240">DNA-directed RNA polymerase</keyword>
<dbReference type="GO" id="GO:0016779">
    <property type="term" value="F:nucleotidyltransferase activity"/>
    <property type="evidence" value="ECO:0007669"/>
    <property type="project" value="UniProtKB-KW"/>
</dbReference>
<dbReference type="InterPro" id="IPR007046">
    <property type="entry name" value="RNA_pol_sigma_54_core-bd"/>
</dbReference>
<dbReference type="PROSITE" id="PS50044">
    <property type="entry name" value="SIGMA54_3"/>
    <property type="match status" value="1"/>
</dbReference>
<reference evidence="12 13" key="1">
    <citation type="submission" date="2017-03" db="EMBL/GenBank/DDBJ databases">
        <authorList>
            <person name="Afonso C.L."/>
            <person name="Miller P.J."/>
            <person name="Scott M.A."/>
            <person name="Spackman E."/>
            <person name="Goraichik I."/>
            <person name="Dimitrov K.M."/>
            <person name="Suarez D.L."/>
            <person name="Swayne D.E."/>
        </authorList>
    </citation>
    <scope>NUCLEOTIDE SEQUENCE [LARGE SCALE GENOMIC DNA]</scope>
    <source>
        <strain evidence="12 13">CECT 7745</strain>
    </source>
</reference>
<evidence type="ECO:0000256" key="6">
    <source>
        <dbReference type="ARBA" id="ARBA00023082"/>
    </source>
</evidence>
<dbReference type="PANTHER" id="PTHR32248">
    <property type="entry name" value="RNA POLYMERASE SIGMA-54 FACTOR"/>
    <property type="match status" value="1"/>
</dbReference>
<organism evidence="12 13">
    <name type="scientific">Roseovarius aestuarii</name>
    <dbReference type="NCBI Taxonomy" id="475083"/>
    <lineage>
        <taxon>Bacteria</taxon>
        <taxon>Pseudomonadati</taxon>
        <taxon>Pseudomonadota</taxon>
        <taxon>Alphaproteobacteria</taxon>
        <taxon>Rhodobacterales</taxon>
        <taxon>Roseobacteraceae</taxon>
        <taxon>Roseovarius</taxon>
    </lineage>
</organism>
<dbReference type="AlphaFoldDB" id="A0A1X7BMN8"/>
<keyword evidence="4 9" id="KW-0548">Nucleotidyltransferase</keyword>
<dbReference type="Pfam" id="PF04963">
    <property type="entry name" value="Sigma54_CBD"/>
    <property type="match status" value="1"/>
</dbReference>
<dbReference type="Proteomes" id="UP000193224">
    <property type="component" value="Unassembled WGS sequence"/>
</dbReference>
<sequence>MMRSGYAYAARQSRVLNHTMMQAVKIMRMNRADLHEFLAETLEQNPFLEVDHGTSGSDLRPENAEIPEIASDTRVSLYRHLAGQFARIIHSDEETQIALAFLQEIDPSGWLTVPIEHIAETHRFDLAMCHNILGRLQTLEPAGVFARDLKECLRLQAMDQGLFDEVMEELIANLDQLAARGLENLARRLQTDVGELALRLEQIRRMNPKPGANFDFDDIQHIDSDVVLKTTDQGLTYELRRSSYPTVRVSPGAAFCEPAKGSDRGALKELLAEARAVQGAVEMRKSTTLAVVAAVFARQRKFLLNGYAALSPMRMSDIASDIDVSEATVSRIVSGLTIQCPRGRVMLKSLFCGSVSYCSQPQTKHVVLKIIKNLIAGEDKSSPLSDRSITGLVQASGLEISRRTVSKYRQSLGLGPPASRRKQAELSQALGRVRRVGDPNHLHENPK</sequence>
<evidence type="ECO:0000256" key="7">
    <source>
        <dbReference type="ARBA" id="ARBA00023125"/>
    </source>
</evidence>
<dbReference type="Gene3D" id="1.10.10.60">
    <property type="entry name" value="Homeodomain-like"/>
    <property type="match status" value="1"/>
</dbReference>
<dbReference type="Pfam" id="PF00309">
    <property type="entry name" value="Sigma54_AID"/>
    <property type="match status" value="1"/>
</dbReference>
<name>A0A1X7BMN8_9RHOB</name>
<evidence type="ECO:0000313" key="12">
    <source>
        <dbReference type="EMBL" id="SMC10549.1"/>
    </source>
</evidence>
<evidence type="ECO:0000256" key="2">
    <source>
        <dbReference type="ARBA" id="ARBA00022478"/>
    </source>
</evidence>
<evidence type="ECO:0000256" key="3">
    <source>
        <dbReference type="ARBA" id="ARBA00022679"/>
    </source>
</evidence>
<keyword evidence="5 9" id="KW-0805">Transcription regulation</keyword>
<dbReference type="OrthoDB" id="9814402at2"/>
<evidence type="ECO:0000256" key="9">
    <source>
        <dbReference type="PIRNR" id="PIRNR000774"/>
    </source>
</evidence>
<dbReference type="InterPro" id="IPR007634">
    <property type="entry name" value="RNA_pol_sigma_54_DNA-bd"/>
</dbReference>